<protein>
    <recommendedName>
        <fullName evidence="5">Transport permease protein</fullName>
    </recommendedName>
</protein>
<feature type="transmembrane region" description="Helical" evidence="5">
    <location>
        <begin position="139"/>
        <end position="161"/>
    </location>
</feature>
<keyword evidence="4 5" id="KW-0472">Membrane</keyword>
<keyword evidence="7" id="KW-0378">Hydrolase</keyword>
<accession>A0A1E8PSZ3</accession>
<evidence type="ECO:0000259" key="6">
    <source>
        <dbReference type="PROSITE" id="PS51012"/>
    </source>
</evidence>
<evidence type="ECO:0000256" key="1">
    <source>
        <dbReference type="ARBA" id="ARBA00004141"/>
    </source>
</evidence>
<keyword evidence="2 5" id="KW-0812">Transmembrane</keyword>
<dbReference type="Pfam" id="PF01061">
    <property type="entry name" value="ABC2_membrane"/>
    <property type="match status" value="1"/>
</dbReference>
<keyword evidence="5" id="KW-1003">Cell membrane</keyword>
<dbReference type="PANTHER" id="PTHR43332:SF2">
    <property type="entry name" value="INNER MEMBRANE TRANSPORT PERMEASE YADH"/>
    <property type="match status" value="1"/>
</dbReference>
<dbReference type="NCBIfam" id="NF011648">
    <property type="entry name" value="PRK15066.1"/>
    <property type="match status" value="1"/>
</dbReference>
<dbReference type="EMBL" id="MAQB02000001">
    <property type="protein sequence ID" value="OFJ48990.1"/>
    <property type="molecule type" value="Genomic_DNA"/>
</dbReference>
<organism evidence="7 8">
    <name type="scientific">Janthinobacterium lividum</name>
    <dbReference type="NCBI Taxonomy" id="29581"/>
    <lineage>
        <taxon>Bacteria</taxon>
        <taxon>Pseudomonadati</taxon>
        <taxon>Pseudomonadota</taxon>
        <taxon>Betaproteobacteria</taxon>
        <taxon>Burkholderiales</taxon>
        <taxon>Oxalobacteraceae</taxon>
        <taxon>Janthinobacterium</taxon>
    </lineage>
</organism>
<feature type="transmembrane region" description="Helical" evidence="5">
    <location>
        <begin position="173"/>
        <end position="195"/>
    </location>
</feature>
<feature type="transmembrane region" description="Helical" evidence="5">
    <location>
        <begin position="20"/>
        <end position="43"/>
    </location>
</feature>
<reference evidence="7 8" key="1">
    <citation type="submission" date="2016-10" db="EMBL/GenBank/DDBJ databases">
        <title>Updated version of Genome Assembly of Janthinobacterium lividum ERGS5:01.</title>
        <authorList>
            <person name="Kumar R."/>
            <person name="Acharya V."/>
            <person name="Singh D."/>
        </authorList>
    </citation>
    <scope>NUCLEOTIDE SEQUENCE [LARGE SCALE GENOMIC DNA]</scope>
    <source>
        <strain evidence="7 8">ERGS5:01</strain>
    </source>
</reference>
<dbReference type="PROSITE" id="PS51012">
    <property type="entry name" value="ABC_TM2"/>
    <property type="match status" value="1"/>
</dbReference>
<evidence type="ECO:0000256" key="2">
    <source>
        <dbReference type="ARBA" id="ARBA00022692"/>
    </source>
</evidence>
<feature type="domain" description="ABC transmembrane type-2" evidence="6">
    <location>
        <begin position="19"/>
        <end position="248"/>
    </location>
</feature>
<dbReference type="GO" id="GO:0016787">
    <property type="term" value="F:hydrolase activity"/>
    <property type="evidence" value="ECO:0007669"/>
    <property type="project" value="UniProtKB-KW"/>
</dbReference>
<dbReference type="InterPro" id="IPR047817">
    <property type="entry name" value="ABC2_TM_bact-type"/>
</dbReference>
<name>A0A1E8PSZ3_9BURK</name>
<keyword evidence="3 5" id="KW-1133">Transmembrane helix</keyword>
<dbReference type="GO" id="GO:0140359">
    <property type="term" value="F:ABC-type transporter activity"/>
    <property type="evidence" value="ECO:0007669"/>
    <property type="project" value="InterPro"/>
</dbReference>
<keyword evidence="5" id="KW-0813">Transport</keyword>
<feature type="transmembrane region" description="Helical" evidence="5">
    <location>
        <begin position="224"/>
        <end position="245"/>
    </location>
</feature>
<comment type="caution">
    <text evidence="7">The sequence shown here is derived from an EMBL/GenBank/DDBJ whole genome shotgun (WGS) entry which is preliminary data.</text>
</comment>
<dbReference type="PANTHER" id="PTHR43332">
    <property type="entry name" value="INNER MEMBRANE TRANSPORT PERMEASE YADH-RELATED"/>
    <property type="match status" value="1"/>
</dbReference>
<feature type="transmembrane region" description="Helical" evidence="5">
    <location>
        <begin position="55"/>
        <end position="73"/>
    </location>
</feature>
<dbReference type="AlphaFoldDB" id="A0A1E8PSZ3"/>
<gene>
    <name evidence="7" type="ORF">BA896_008870</name>
</gene>
<dbReference type="Proteomes" id="UP000092634">
    <property type="component" value="Unassembled WGS sequence"/>
</dbReference>
<dbReference type="InterPro" id="IPR052522">
    <property type="entry name" value="ABC-2_transport_permease"/>
</dbReference>
<dbReference type="InterPro" id="IPR000412">
    <property type="entry name" value="ABC_2_transport"/>
</dbReference>
<evidence type="ECO:0000256" key="3">
    <source>
        <dbReference type="ARBA" id="ARBA00022989"/>
    </source>
</evidence>
<dbReference type="InterPro" id="IPR013525">
    <property type="entry name" value="ABC2_TM"/>
</dbReference>
<evidence type="ECO:0000256" key="5">
    <source>
        <dbReference type="RuleBase" id="RU361157"/>
    </source>
</evidence>
<evidence type="ECO:0000313" key="7">
    <source>
        <dbReference type="EMBL" id="OFJ48990.1"/>
    </source>
</evidence>
<proteinExistence type="inferred from homology"/>
<evidence type="ECO:0000313" key="8">
    <source>
        <dbReference type="Proteomes" id="UP000092634"/>
    </source>
</evidence>
<dbReference type="GO" id="GO:0043190">
    <property type="term" value="C:ATP-binding cassette (ABC) transporter complex"/>
    <property type="evidence" value="ECO:0007669"/>
    <property type="project" value="InterPro"/>
</dbReference>
<evidence type="ECO:0000256" key="4">
    <source>
        <dbReference type="ARBA" id="ARBA00023136"/>
    </source>
</evidence>
<comment type="caution">
    <text evidence="5">Lacks conserved residue(s) required for the propagation of feature annotation.</text>
</comment>
<sequence length="253" mass="27919">MISTGFRTLVYKETLRFWKVATQTVAAPVLTSMLYLLVFGHVLDGRVEPSPGVSYTAFLIPGLVMMSVLQNAFANSSSSLIQSKITGNLVFVLLTPLSHWEIFSAYVLASVARGLAVGFGVFVITCWFADLSFVAPLWIVIFALLGAAMLGTMGLIAGIWAEKFDQLAAFQNFLIMPATFLSGVFYSIHSLPPFWQSVSHLNPFFYMIDGFRYGFFGVSDVSPWLSLFIVAGFLVILALASIRLLKSGYRLRH</sequence>
<dbReference type="PRINTS" id="PR00164">
    <property type="entry name" value="ABC2TRNSPORT"/>
</dbReference>
<comment type="similarity">
    <text evidence="5">Belongs to the ABC-2 integral membrane protein family.</text>
</comment>
<dbReference type="PIRSF" id="PIRSF006648">
    <property type="entry name" value="DrrB"/>
    <property type="match status" value="1"/>
</dbReference>
<comment type="subcellular location">
    <subcellularLocation>
        <location evidence="5">Cell inner membrane</location>
        <topology evidence="5">Multi-pass membrane protein</topology>
    </subcellularLocation>
    <subcellularLocation>
        <location evidence="1">Membrane</location>
        <topology evidence="1">Multi-pass membrane protein</topology>
    </subcellularLocation>
</comment>